<proteinExistence type="predicted"/>
<dbReference type="Pfam" id="PF12697">
    <property type="entry name" value="Abhydrolase_6"/>
    <property type="match status" value="1"/>
</dbReference>
<dbReference type="PANTHER" id="PTHR43194:SF2">
    <property type="entry name" value="PEROXISOMAL MEMBRANE PROTEIN LPX1"/>
    <property type="match status" value="1"/>
</dbReference>
<dbReference type="GO" id="GO:0016787">
    <property type="term" value="F:hydrolase activity"/>
    <property type="evidence" value="ECO:0007669"/>
    <property type="project" value="UniProtKB-KW"/>
</dbReference>
<protein>
    <submittedName>
        <fullName evidence="2">Alpha/beta hydrolase</fullName>
    </submittedName>
</protein>
<accession>A0A5M8QFD4</accession>
<sequence length="209" mass="22563">MSQRAMHRLHRTLRPGALVLSIDMPGHAGLPVPRREVDVVEMAGALGALLARLGLPPVVLVGHSMGAQWAVELAVQRPELVSRVVAIAPVVDAAHRSVREQLVALLADAVREPPSLVEIACTDYLRCGVAWYAAQLRQTLAYPIERRLPVLRRPLLIVRGAHDTVAGEAWCRALRDATPDAALVRIPGHHHAAQHSAPRAVAAAIVAHR</sequence>
<dbReference type="InterPro" id="IPR000073">
    <property type="entry name" value="AB_hydrolase_1"/>
</dbReference>
<evidence type="ECO:0000313" key="3">
    <source>
        <dbReference type="Proteomes" id="UP000323221"/>
    </source>
</evidence>
<dbReference type="InterPro" id="IPR050228">
    <property type="entry name" value="Carboxylesterase_BioH"/>
</dbReference>
<dbReference type="OrthoDB" id="9769541at2"/>
<feature type="domain" description="AB hydrolase-1" evidence="1">
    <location>
        <begin position="7"/>
        <end position="204"/>
    </location>
</feature>
<keyword evidence="2" id="KW-0378">Hydrolase</keyword>
<organism evidence="2 3">
    <name type="scientific">Agrococcus sediminis</name>
    <dbReference type="NCBI Taxonomy" id="2599924"/>
    <lineage>
        <taxon>Bacteria</taxon>
        <taxon>Bacillati</taxon>
        <taxon>Actinomycetota</taxon>
        <taxon>Actinomycetes</taxon>
        <taxon>Micrococcales</taxon>
        <taxon>Microbacteriaceae</taxon>
        <taxon>Agrococcus</taxon>
    </lineage>
</organism>
<gene>
    <name evidence="2" type="ORF">FQ330_05980</name>
</gene>
<dbReference type="Gene3D" id="3.40.50.1820">
    <property type="entry name" value="alpha/beta hydrolase"/>
    <property type="match status" value="1"/>
</dbReference>
<evidence type="ECO:0000313" key="2">
    <source>
        <dbReference type="EMBL" id="KAA6433918.1"/>
    </source>
</evidence>
<dbReference type="EMBL" id="VOIR01000013">
    <property type="protein sequence ID" value="KAA6433918.1"/>
    <property type="molecule type" value="Genomic_DNA"/>
</dbReference>
<dbReference type="AlphaFoldDB" id="A0A5M8QFD4"/>
<dbReference type="PANTHER" id="PTHR43194">
    <property type="entry name" value="HYDROLASE ALPHA/BETA FOLD FAMILY"/>
    <property type="match status" value="1"/>
</dbReference>
<dbReference type="InterPro" id="IPR029058">
    <property type="entry name" value="AB_hydrolase_fold"/>
</dbReference>
<dbReference type="Proteomes" id="UP000323221">
    <property type="component" value="Unassembled WGS sequence"/>
</dbReference>
<name>A0A5M8QFD4_9MICO</name>
<reference evidence="2 3" key="1">
    <citation type="submission" date="2019-08" db="EMBL/GenBank/DDBJ databases">
        <title>Agrococcus lahaulensis sp. nov., isolated from a cold desert of the Indian Himalayas.</title>
        <authorList>
            <person name="Qu J.H."/>
        </authorList>
    </citation>
    <scope>NUCLEOTIDE SEQUENCE [LARGE SCALE GENOMIC DNA]</scope>
    <source>
        <strain evidence="2 3">NS18</strain>
    </source>
</reference>
<comment type="caution">
    <text evidence="2">The sequence shown here is derived from an EMBL/GenBank/DDBJ whole genome shotgun (WGS) entry which is preliminary data.</text>
</comment>
<dbReference type="SUPFAM" id="SSF53474">
    <property type="entry name" value="alpha/beta-Hydrolases"/>
    <property type="match status" value="1"/>
</dbReference>
<keyword evidence="3" id="KW-1185">Reference proteome</keyword>
<evidence type="ECO:0000259" key="1">
    <source>
        <dbReference type="Pfam" id="PF12697"/>
    </source>
</evidence>